<dbReference type="Gene3D" id="2.40.160.20">
    <property type="match status" value="1"/>
</dbReference>
<reference evidence="3 4" key="1">
    <citation type="journal article" date="2020" name="Arch. Microbiol.">
        <title>Bradyrhizobium campsiandrae sp. nov., a nitrogen-fixing bacterial strain isolated from a native leguminous tree from the Amazon adapted to flooded conditions.</title>
        <authorList>
            <person name="Cabral Michel D."/>
            <person name="Martins da Costa E."/>
            <person name="Azarias Guimaraes A."/>
            <person name="Soares de Carvalho T."/>
            <person name="Santos de Castro Caputo P."/>
            <person name="Willems A."/>
            <person name="de Souza Moreira F.M."/>
        </authorList>
    </citation>
    <scope>NUCLEOTIDE SEQUENCE [LARGE SCALE GENOMIC DNA]</scope>
    <source>
        <strain evidence="4">INPA 384B</strain>
    </source>
</reference>
<feature type="signal peptide" evidence="2">
    <location>
        <begin position="1"/>
        <end position="44"/>
    </location>
</feature>
<feature type="compositionally biased region" description="Polar residues" evidence="1">
    <location>
        <begin position="59"/>
        <end position="78"/>
    </location>
</feature>
<dbReference type="EMBL" id="JAATTO010000078">
    <property type="protein sequence ID" value="MBC9983707.1"/>
    <property type="molecule type" value="Genomic_DNA"/>
</dbReference>
<evidence type="ECO:0000313" key="4">
    <source>
        <dbReference type="Proteomes" id="UP000639516"/>
    </source>
</evidence>
<feature type="chain" id="PRO_5045872445" description="Porin family protein" evidence="2">
    <location>
        <begin position="45"/>
        <end position="377"/>
    </location>
</feature>
<protein>
    <recommendedName>
        <fullName evidence="5">Porin family protein</fullName>
    </recommendedName>
</protein>
<feature type="region of interest" description="Disordered" evidence="1">
    <location>
        <begin position="54"/>
        <end position="78"/>
    </location>
</feature>
<evidence type="ECO:0008006" key="5">
    <source>
        <dbReference type="Google" id="ProtNLM"/>
    </source>
</evidence>
<proteinExistence type="predicted"/>
<sequence>MGRSAKCDTSLMLVSSSLEGVMVRFRTMLLACFATLALSSAAYAVVSDTDVTAKKPDTEQSSTTITLTGKTSSGQPTHHSYKLHLDKHHSIARKHIPADNKTDERKTTAYFDVLVETVGKQPYTTQVPSEVVQNGGTINLPDGTTLQFQPTGGSTAGGMMPISPVPYTWTGFYVGMNGSGAFSNPMIRERIAGTMTTTNRLNDSDVLGGIGVQGGYDFGGFGIPGATLGPFASFNYLGQSVDHGFPGGFFIGTRYNWTADLGVKAGYWITPRAQLYALGGVEFLNYDLQSNFTGPVLRENRTTTGALVGIGAELTRPDWHMGNGQWTAFGQATYSWFCGDTIRTPVFSPGFDYNVRSNQMRIAFGFNYHPGMAPPPP</sequence>
<evidence type="ECO:0000256" key="2">
    <source>
        <dbReference type="SAM" id="SignalP"/>
    </source>
</evidence>
<dbReference type="RefSeq" id="WP_188149298.1">
    <property type="nucleotide sequence ID" value="NZ_JAATTO010000078.1"/>
</dbReference>
<dbReference type="SUPFAM" id="SSF56925">
    <property type="entry name" value="OMPA-like"/>
    <property type="match status" value="1"/>
</dbReference>
<accession>A0ABR7UIK9</accession>
<organism evidence="3 4">
    <name type="scientific">Bradyrhizobium campsiandrae</name>
    <dbReference type="NCBI Taxonomy" id="1729892"/>
    <lineage>
        <taxon>Bacteria</taxon>
        <taxon>Pseudomonadati</taxon>
        <taxon>Pseudomonadota</taxon>
        <taxon>Alphaproteobacteria</taxon>
        <taxon>Hyphomicrobiales</taxon>
        <taxon>Nitrobacteraceae</taxon>
        <taxon>Bradyrhizobium</taxon>
    </lineage>
</organism>
<dbReference type="Proteomes" id="UP000639516">
    <property type="component" value="Unassembled WGS sequence"/>
</dbReference>
<keyword evidence="2" id="KW-0732">Signal</keyword>
<dbReference type="InterPro" id="IPR011250">
    <property type="entry name" value="OMP/PagP_B-barrel"/>
</dbReference>
<evidence type="ECO:0000313" key="3">
    <source>
        <dbReference type="EMBL" id="MBC9983707.1"/>
    </source>
</evidence>
<keyword evidence="4" id="KW-1185">Reference proteome</keyword>
<name>A0ABR7UIK9_9BRAD</name>
<evidence type="ECO:0000256" key="1">
    <source>
        <dbReference type="SAM" id="MobiDB-lite"/>
    </source>
</evidence>
<comment type="caution">
    <text evidence="3">The sequence shown here is derived from an EMBL/GenBank/DDBJ whole genome shotgun (WGS) entry which is preliminary data.</text>
</comment>
<gene>
    <name evidence="3" type="ORF">HA482_36560</name>
</gene>